<evidence type="ECO:0000313" key="3">
    <source>
        <dbReference type="Proteomes" id="UP000094844"/>
    </source>
</evidence>
<dbReference type="RefSeq" id="WP_072308106.1">
    <property type="nucleotide sequence ID" value="NZ_FMIQ01000026.1"/>
</dbReference>
<feature type="region of interest" description="Disordered" evidence="1">
    <location>
        <begin position="28"/>
        <end position="53"/>
    </location>
</feature>
<evidence type="ECO:0008006" key="4">
    <source>
        <dbReference type="Google" id="ProtNLM"/>
    </source>
</evidence>
<gene>
    <name evidence="2" type="ORF">BN1044_01416</name>
</gene>
<proteinExistence type="predicted"/>
<evidence type="ECO:0000313" key="2">
    <source>
        <dbReference type="EMBL" id="SCM51946.1"/>
    </source>
</evidence>
<name>A0A1C6YYP3_HAFAL</name>
<reference evidence="2 3" key="1">
    <citation type="submission" date="2016-09" db="EMBL/GenBank/DDBJ databases">
        <authorList>
            <person name="Capua I."/>
            <person name="De Benedictis P."/>
            <person name="Joannis T."/>
            <person name="Lombin L.H."/>
            <person name="Cattoli G."/>
        </authorList>
    </citation>
    <scope>NUCLEOTIDE SEQUENCE [LARGE SCALE GENOMIC DNA]</scope>
    <source>
        <strain evidence="2 3">GB001</strain>
    </source>
</reference>
<dbReference type="OrthoDB" id="6458274at2"/>
<dbReference type="AlphaFoldDB" id="A0A1C6YYP3"/>
<dbReference type="Gene3D" id="3.30.300.250">
    <property type="match status" value="1"/>
</dbReference>
<dbReference type="Proteomes" id="UP000094844">
    <property type="component" value="Unassembled WGS sequence"/>
</dbReference>
<sequence length="189" mass="21229">MMKKAMLAMLVPAVLFIGGCDDSSKEKADLAVKQSNEHSAATQPNAEKGQATDDVDKALKEIEERSTPEKIEQFNKLPDNDSSNLREIVVTEMKKKLPLLIDEATLMSDVSLDGNTFSYKYVIKGIPANVIEGDQWKNNMQKSIVNRYCSNNAQVTMFRDLFPEGVIYNYYVSEKLVYTYKAVPSVCNQ</sequence>
<evidence type="ECO:0000256" key="1">
    <source>
        <dbReference type="SAM" id="MobiDB-lite"/>
    </source>
</evidence>
<dbReference type="EMBL" id="FMIQ01000026">
    <property type="protein sequence ID" value="SCM51946.1"/>
    <property type="molecule type" value="Genomic_DNA"/>
</dbReference>
<organism evidence="2 3">
    <name type="scientific">Hafnia alvei</name>
    <dbReference type="NCBI Taxonomy" id="569"/>
    <lineage>
        <taxon>Bacteria</taxon>
        <taxon>Pseudomonadati</taxon>
        <taxon>Pseudomonadota</taxon>
        <taxon>Gammaproteobacteria</taxon>
        <taxon>Enterobacterales</taxon>
        <taxon>Hafniaceae</taxon>
        <taxon>Hafnia</taxon>
    </lineage>
</organism>
<feature type="compositionally biased region" description="Polar residues" evidence="1">
    <location>
        <begin position="33"/>
        <end position="45"/>
    </location>
</feature>
<accession>A0A1C6YYP3</accession>
<dbReference type="PROSITE" id="PS51257">
    <property type="entry name" value="PROKAR_LIPOPROTEIN"/>
    <property type="match status" value="1"/>
</dbReference>
<protein>
    <recommendedName>
        <fullName evidence="4">Protein K</fullName>
    </recommendedName>
</protein>